<dbReference type="AlphaFoldDB" id="C5MA93"/>
<protein>
    <submittedName>
        <fullName evidence="2">Uncharacterized protein</fullName>
    </submittedName>
</protein>
<gene>
    <name evidence="2" type="ORF">CTRG_02405</name>
</gene>
<accession>C5MA93</accession>
<dbReference type="GeneID" id="8301696"/>
<reference evidence="2 3" key="1">
    <citation type="journal article" date="2009" name="Nature">
        <title>Evolution of pathogenicity and sexual reproduction in eight Candida genomes.</title>
        <authorList>
            <person name="Butler G."/>
            <person name="Rasmussen M.D."/>
            <person name="Lin M.F."/>
            <person name="Santos M.A."/>
            <person name="Sakthikumar S."/>
            <person name="Munro C.A."/>
            <person name="Rheinbay E."/>
            <person name="Grabherr M."/>
            <person name="Forche A."/>
            <person name="Reedy J.L."/>
            <person name="Agrafioti I."/>
            <person name="Arnaud M.B."/>
            <person name="Bates S."/>
            <person name="Brown A.J."/>
            <person name="Brunke S."/>
            <person name="Costanzo M.C."/>
            <person name="Fitzpatrick D.A."/>
            <person name="de Groot P.W."/>
            <person name="Harris D."/>
            <person name="Hoyer L.L."/>
            <person name="Hube B."/>
            <person name="Klis F.M."/>
            <person name="Kodira C."/>
            <person name="Lennard N."/>
            <person name="Logue M.E."/>
            <person name="Martin R."/>
            <person name="Neiman A.M."/>
            <person name="Nikolaou E."/>
            <person name="Quail M.A."/>
            <person name="Quinn J."/>
            <person name="Santos M.C."/>
            <person name="Schmitzberger F.F."/>
            <person name="Sherlock G."/>
            <person name="Shah P."/>
            <person name="Silverstein K.A."/>
            <person name="Skrzypek M.S."/>
            <person name="Soll D."/>
            <person name="Staggs R."/>
            <person name="Stansfield I."/>
            <person name="Stumpf M.P."/>
            <person name="Sudbery P.E."/>
            <person name="Srikantha T."/>
            <person name="Zeng Q."/>
            <person name="Berman J."/>
            <person name="Berriman M."/>
            <person name="Heitman J."/>
            <person name="Gow N.A."/>
            <person name="Lorenz M.C."/>
            <person name="Birren B.W."/>
            <person name="Kellis M."/>
            <person name="Cuomo C.A."/>
        </authorList>
    </citation>
    <scope>NUCLEOTIDE SEQUENCE [LARGE SCALE GENOMIC DNA]</scope>
    <source>
        <strain evidence="3">ATCC MYA-3404 / T1</strain>
    </source>
</reference>
<sequence length="158" mass="18284">MSSQKWETNKQKKKKTLVRNSYKYQIMQISDKLNMKILLFGIIAFGIIIDFSNYTPISIPTITSSSSSSSGTISNHVDEGETYPYSSMFMKSINDKRAIECMKYVESTSFKFKNCTIVTNHNSCICYFMKLVTQECETLRDDQDWYLENLNHSECTPI</sequence>
<organism evidence="2 3">
    <name type="scientific">Candida tropicalis (strain ATCC MYA-3404 / T1)</name>
    <name type="common">Yeast</name>
    <dbReference type="NCBI Taxonomy" id="294747"/>
    <lineage>
        <taxon>Eukaryota</taxon>
        <taxon>Fungi</taxon>
        <taxon>Dikarya</taxon>
        <taxon>Ascomycota</taxon>
        <taxon>Saccharomycotina</taxon>
        <taxon>Pichiomycetes</taxon>
        <taxon>Debaryomycetaceae</taxon>
        <taxon>Candida/Lodderomyces clade</taxon>
        <taxon>Candida</taxon>
    </lineage>
</organism>
<keyword evidence="1" id="KW-1133">Transmembrane helix</keyword>
<dbReference type="HOGENOM" id="CLU_1669161_0_0_1"/>
<dbReference type="KEGG" id="ctp:CTRG_02405"/>
<dbReference type="Proteomes" id="UP000002037">
    <property type="component" value="Unassembled WGS sequence"/>
</dbReference>
<proteinExistence type="predicted"/>
<keyword evidence="1" id="KW-0812">Transmembrane</keyword>
<dbReference type="VEuPathDB" id="FungiDB:CTRG_02405"/>
<dbReference type="EMBL" id="GG692397">
    <property type="protein sequence ID" value="EER33587.1"/>
    <property type="molecule type" value="Genomic_DNA"/>
</dbReference>
<keyword evidence="3" id="KW-1185">Reference proteome</keyword>
<evidence type="ECO:0000313" key="2">
    <source>
        <dbReference type="EMBL" id="EER33587.1"/>
    </source>
</evidence>
<dbReference type="OrthoDB" id="4022739at2759"/>
<keyword evidence="1" id="KW-0472">Membrane</keyword>
<feature type="transmembrane region" description="Helical" evidence="1">
    <location>
        <begin position="37"/>
        <end position="57"/>
    </location>
</feature>
<evidence type="ECO:0000256" key="1">
    <source>
        <dbReference type="SAM" id="Phobius"/>
    </source>
</evidence>
<name>C5MA93_CANTT</name>
<dbReference type="RefSeq" id="XP_002548108.1">
    <property type="nucleotide sequence ID" value="XM_002548062.1"/>
</dbReference>
<evidence type="ECO:0000313" key="3">
    <source>
        <dbReference type="Proteomes" id="UP000002037"/>
    </source>
</evidence>